<reference evidence="4 5" key="1">
    <citation type="submission" date="2020-02" db="EMBL/GenBank/DDBJ databases">
        <authorList>
            <person name="Sun Q."/>
        </authorList>
    </citation>
    <scope>NUCLEOTIDE SEQUENCE [LARGE SCALE GENOMIC DNA]</scope>
    <source>
        <strain evidence="4 5">YIM 13062</strain>
    </source>
</reference>
<name>A0A846U4T8_9MICC</name>
<feature type="compositionally biased region" description="Low complexity" evidence="1">
    <location>
        <begin position="41"/>
        <end position="63"/>
    </location>
</feature>
<sequence>MLFNSPRQLRRPALLSAIALTAGLALAGCGGAEDTADEESSSQATETTESTSEATAESSAESSPPEDGTVPDFTEGSLYDAIVFARENDLSYELDGAEIGDIENTREVTVTDQDPEPGTEFAPRDVLILTVEQQ</sequence>
<evidence type="ECO:0000259" key="3">
    <source>
        <dbReference type="Pfam" id="PF03793"/>
    </source>
</evidence>
<dbReference type="Proteomes" id="UP000521379">
    <property type="component" value="Unassembled WGS sequence"/>
</dbReference>
<evidence type="ECO:0000313" key="4">
    <source>
        <dbReference type="EMBL" id="NKE09771.1"/>
    </source>
</evidence>
<evidence type="ECO:0000256" key="2">
    <source>
        <dbReference type="SAM" id="SignalP"/>
    </source>
</evidence>
<dbReference type="RefSeq" id="WP_119932781.1">
    <property type="nucleotide sequence ID" value="NZ_JAAVUN010000012.1"/>
</dbReference>
<gene>
    <name evidence="4" type="ORF">GTW58_07440</name>
</gene>
<comment type="caution">
    <text evidence="4">The sequence shown here is derived from an EMBL/GenBank/DDBJ whole genome shotgun (WGS) entry which is preliminary data.</text>
</comment>
<keyword evidence="2" id="KW-0732">Signal</keyword>
<dbReference type="Pfam" id="PF03793">
    <property type="entry name" value="PASTA"/>
    <property type="match status" value="1"/>
</dbReference>
<feature type="signal peptide" evidence="2">
    <location>
        <begin position="1"/>
        <end position="27"/>
    </location>
</feature>
<evidence type="ECO:0000313" key="5">
    <source>
        <dbReference type="Proteomes" id="UP000521379"/>
    </source>
</evidence>
<dbReference type="PROSITE" id="PS51257">
    <property type="entry name" value="PROKAR_LIPOPROTEIN"/>
    <property type="match status" value="1"/>
</dbReference>
<evidence type="ECO:0000256" key="1">
    <source>
        <dbReference type="SAM" id="MobiDB-lite"/>
    </source>
</evidence>
<feature type="domain" description="PASTA" evidence="3">
    <location>
        <begin position="69"/>
        <end position="132"/>
    </location>
</feature>
<feature type="chain" id="PRO_5032973249" evidence="2">
    <location>
        <begin position="28"/>
        <end position="134"/>
    </location>
</feature>
<protein>
    <submittedName>
        <fullName evidence="4">PASTA domain-containing protein</fullName>
    </submittedName>
</protein>
<dbReference type="EMBL" id="JAAVUN010000012">
    <property type="protein sequence ID" value="NKE09771.1"/>
    <property type="molecule type" value="Genomic_DNA"/>
</dbReference>
<keyword evidence="5" id="KW-1185">Reference proteome</keyword>
<feature type="region of interest" description="Disordered" evidence="1">
    <location>
        <begin position="30"/>
        <end position="74"/>
    </location>
</feature>
<organism evidence="4 5">
    <name type="scientific">Kocuria subflava</name>
    <dbReference type="NCBI Taxonomy" id="1736139"/>
    <lineage>
        <taxon>Bacteria</taxon>
        <taxon>Bacillati</taxon>
        <taxon>Actinomycetota</taxon>
        <taxon>Actinomycetes</taxon>
        <taxon>Micrococcales</taxon>
        <taxon>Micrococcaceae</taxon>
        <taxon>Kocuria</taxon>
    </lineage>
</organism>
<proteinExistence type="predicted"/>
<dbReference type="InterPro" id="IPR005543">
    <property type="entry name" value="PASTA_dom"/>
</dbReference>
<dbReference type="AlphaFoldDB" id="A0A846U4T8"/>
<accession>A0A846U4T8</accession>